<evidence type="ECO:0000313" key="3">
    <source>
        <dbReference type="Proteomes" id="UP000789901"/>
    </source>
</evidence>
<reference evidence="2 3" key="1">
    <citation type="submission" date="2021-06" db="EMBL/GenBank/DDBJ databases">
        <authorList>
            <person name="Kallberg Y."/>
            <person name="Tangrot J."/>
            <person name="Rosling A."/>
        </authorList>
    </citation>
    <scope>NUCLEOTIDE SEQUENCE [LARGE SCALE GENOMIC DNA]</scope>
    <source>
        <strain evidence="2 3">120-4 pot B 10/14</strain>
    </source>
</reference>
<dbReference type="Proteomes" id="UP000789901">
    <property type="component" value="Unassembled WGS sequence"/>
</dbReference>
<sequence length="136" mass="15636">ATLLSETDIKEIRESRGKIPNASKKMAKKFYIGPKYVYEIWDNKKHLQQGRDQVNPSQPEEVLKGGSKVGIKPESQREDLWRDRDQEKTGKKKLKFKSALALLISSTNQQTSTSLNNLYINKEELDASYEKMASFQ</sequence>
<feature type="region of interest" description="Disordered" evidence="1">
    <location>
        <begin position="48"/>
        <end position="87"/>
    </location>
</feature>
<feature type="compositionally biased region" description="Basic and acidic residues" evidence="1">
    <location>
        <begin position="74"/>
        <end position="87"/>
    </location>
</feature>
<evidence type="ECO:0000256" key="1">
    <source>
        <dbReference type="SAM" id="MobiDB-lite"/>
    </source>
</evidence>
<evidence type="ECO:0000313" key="2">
    <source>
        <dbReference type="EMBL" id="CAG8791922.1"/>
    </source>
</evidence>
<organism evidence="2 3">
    <name type="scientific">Gigaspora margarita</name>
    <dbReference type="NCBI Taxonomy" id="4874"/>
    <lineage>
        <taxon>Eukaryota</taxon>
        <taxon>Fungi</taxon>
        <taxon>Fungi incertae sedis</taxon>
        <taxon>Mucoromycota</taxon>
        <taxon>Glomeromycotina</taxon>
        <taxon>Glomeromycetes</taxon>
        <taxon>Diversisporales</taxon>
        <taxon>Gigasporaceae</taxon>
        <taxon>Gigaspora</taxon>
    </lineage>
</organism>
<protein>
    <submittedName>
        <fullName evidence="2">35009_t:CDS:1</fullName>
    </submittedName>
</protein>
<comment type="caution">
    <text evidence="2">The sequence shown here is derived from an EMBL/GenBank/DDBJ whole genome shotgun (WGS) entry which is preliminary data.</text>
</comment>
<proteinExistence type="predicted"/>
<dbReference type="EMBL" id="CAJVQB010019660">
    <property type="protein sequence ID" value="CAG8791922.1"/>
    <property type="molecule type" value="Genomic_DNA"/>
</dbReference>
<name>A0ABN7VQT5_GIGMA</name>
<keyword evidence="3" id="KW-1185">Reference proteome</keyword>
<gene>
    <name evidence="2" type="ORF">GMARGA_LOCUS21362</name>
</gene>
<accession>A0ABN7VQT5</accession>
<feature type="non-terminal residue" evidence="2">
    <location>
        <position position="1"/>
    </location>
</feature>